<comment type="caution">
    <text evidence="2">The sequence shown here is derived from an EMBL/GenBank/DDBJ whole genome shotgun (WGS) entry which is preliminary data.</text>
</comment>
<dbReference type="AlphaFoldDB" id="A0A5B7DTV1"/>
<evidence type="ECO:0000256" key="1">
    <source>
        <dbReference type="SAM" id="MobiDB-lite"/>
    </source>
</evidence>
<dbReference type="Proteomes" id="UP000324222">
    <property type="component" value="Unassembled WGS sequence"/>
</dbReference>
<evidence type="ECO:0000313" key="3">
    <source>
        <dbReference type="Proteomes" id="UP000324222"/>
    </source>
</evidence>
<evidence type="ECO:0000313" key="2">
    <source>
        <dbReference type="EMBL" id="MPC25082.1"/>
    </source>
</evidence>
<keyword evidence="3" id="KW-1185">Reference proteome</keyword>
<accession>A0A5B7DTV1</accession>
<name>A0A5B7DTV1_PORTR</name>
<reference evidence="2 3" key="1">
    <citation type="submission" date="2019-05" db="EMBL/GenBank/DDBJ databases">
        <title>Another draft genome of Portunus trituberculatus and its Hox gene families provides insights of decapod evolution.</title>
        <authorList>
            <person name="Jeong J.-H."/>
            <person name="Song I."/>
            <person name="Kim S."/>
            <person name="Choi T."/>
            <person name="Kim D."/>
            <person name="Ryu S."/>
            <person name="Kim W."/>
        </authorList>
    </citation>
    <scope>NUCLEOTIDE SEQUENCE [LARGE SCALE GENOMIC DNA]</scope>
    <source>
        <tissue evidence="2">Muscle</tissue>
    </source>
</reference>
<dbReference type="EMBL" id="VSRR010001414">
    <property type="protein sequence ID" value="MPC25082.1"/>
    <property type="molecule type" value="Genomic_DNA"/>
</dbReference>
<gene>
    <name evidence="2" type="ORF">E2C01_018182</name>
</gene>
<proteinExistence type="predicted"/>
<sequence>MPRQSGVLRCQGHEGGQRAAPITPPSVESCSYWTSKNDTTDTGSRLVCWYGRRDVAAAAQSKQNVPSQATLF</sequence>
<protein>
    <submittedName>
        <fullName evidence="2">Uncharacterized protein</fullName>
    </submittedName>
</protein>
<organism evidence="2 3">
    <name type="scientific">Portunus trituberculatus</name>
    <name type="common">Swimming crab</name>
    <name type="synonym">Neptunus trituberculatus</name>
    <dbReference type="NCBI Taxonomy" id="210409"/>
    <lineage>
        <taxon>Eukaryota</taxon>
        <taxon>Metazoa</taxon>
        <taxon>Ecdysozoa</taxon>
        <taxon>Arthropoda</taxon>
        <taxon>Crustacea</taxon>
        <taxon>Multicrustacea</taxon>
        <taxon>Malacostraca</taxon>
        <taxon>Eumalacostraca</taxon>
        <taxon>Eucarida</taxon>
        <taxon>Decapoda</taxon>
        <taxon>Pleocyemata</taxon>
        <taxon>Brachyura</taxon>
        <taxon>Eubrachyura</taxon>
        <taxon>Portunoidea</taxon>
        <taxon>Portunidae</taxon>
        <taxon>Portuninae</taxon>
        <taxon>Portunus</taxon>
    </lineage>
</organism>
<feature type="region of interest" description="Disordered" evidence="1">
    <location>
        <begin position="1"/>
        <end position="26"/>
    </location>
</feature>